<gene>
    <name evidence="2" type="ORF">MPEAHAMD_2401</name>
</gene>
<dbReference type="Gene3D" id="3.10.180.10">
    <property type="entry name" value="2,3-Dihydroxybiphenyl 1,2-Dioxygenase, domain 1"/>
    <property type="match status" value="1"/>
</dbReference>
<accession>A0AA37HAS3</accession>
<name>A0AA37HAS3_9HYPH</name>
<dbReference type="Proteomes" id="UP001055286">
    <property type="component" value="Unassembled WGS sequence"/>
</dbReference>
<comment type="caution">
    <text evidence="2">The sequence shown here is derived from an EMBL/GenBank/DDBJ whole genome shotgun (WGS) entry which is preliminary data.</text>
</comment>
<proteinExistence type="predicted"/>
<protein>
    <recommendedName>
        <fullName evidence="1">VOC domain-containing protein</fullName>
    </recommendedName>
</protein>
<evidence type="ECO:0000313" key="2">
    <source>
        <dbReference type="EMBL" id="GJD62248.1"/>
    </source>
</evidence>
<dbReference type="InterPro" id="IPR029068">
    <property type="entry name" value="Glyas_Bleomycin-R_OHBP_Dase"/>
</dbReference>
<sequence length="54" mass="5393">MGLIADDVPAAFAPAVAAGAMPVAEPVTKPWGQIVAYVRGRDGVLVELGSAMVG</sequence>
<keyword evidence="3" id="KW-1185">Reference proteome</keyword>
<evidence type="ECO:0000259" key="1">
    <source>
        <dbReference type="PROSITE" id="PS51819"/>
    </source>
</evidence>
<dbReference type="EMBL" id="BPQJ01000009">
    <property type="protein sequence ID" value="GJD62248.1"/>
    <property type="molecule type" value="Genomic_DNA"/>
</dbReference>
<feature type="domain" description="VOC" evidence="1">
    <location>
        <begin position="1"/>
        <end position="51"/>
    </location>
</feature>
<organism evidence="2 3">
    <name type="scientific">Methylobacterium frigidaeris</name>
    <dbReference type="NCBI Taxonomy" id="2038277"/>
    <lineage>
        <taxon>Bacteria</taxon>
        <taxon>Pseudomonadati</taxon>
        <taxon>Pseudomonadota</taxon>
        <taxon>Alphaproteobacteria</taxon>
        <taxon>Hyphomicrobiales</taxon>
        <taxon>Methylobacteriaceae</taxon>
        <taxon>Methylobacterium</taxon>
    </lineage>
</organism>
<dbReference type="SUPFAM" id="SSF54593">
    <property type="entry name" value="Glyoxalase/Bleomycin resistance protein/Dihydroxybiphenyl dioxygenase"/>
    <property type="match status" value="1"/>
</dbReference>
<dbReference type="AlphaFoldDB" id="A0AA37HAS3"/>
<reference evidence="2" key="1">
    <citation type="journal article" date="2016" name="Front. Microbiol.">
        <title>Genome Sequence of the Piezophilic, Mesophilic Sulfate-Reducing Bacterium Desulfovibrio indicus J2T.</title>
        <authorList>
            <person name="Cao J."/>
            <person name="Maignien L."/>
            <person name="Shao Z."/>
            <person name="Alain K."/>
            <person name="Jebbar M."/>
        </authorList>
    </citation>
    <scope>NUCLEOTIDE SEQUENCE</scope>
    <source>
        <strain evidence="2">JCM 32048</strain>
    </source>
</reference>
<dbReference type="PROSITE" id="PS51819">
    <property type="entry name" value="VOC"/>
    <property type="match status" value="1"/>
</dbReference>
<reference evidence="2" key="2">
    <citation type="submission" date="2021-08" db="EMBL/GenBank/DDBJ databases">
        <authorList>
            <person name="Tani A."/>
            <person name="Ola A."/>
            <person name="Ogura Y."/>
            <person name="Katsura K."/>
            <person name="Hayashi T."/>
        </authorList>
    </citation>
    <scope>NUCLEOTIDE SEQUENCE</scope>
    <source>
        <strain evidence="2">JCM 32048</strain>
    </source>
</reference>
<dbReference type="RefSeq" id="WP_207768248.1">
    <property type="nucleotide sequence ID" value="NZ_BPQJ01000009.1"/>
</dbReference>
<evidence type="ECO:0000313" key="3">
    <source>
        <dbReference type="Proteomes" id="UP001055286"/>
    </source>
</evidence>
<dbReference type="InterPro" id="IPR037523">
    <property type="entry name" value="VOC_core"/>
</dbReference>